<evidence type="ECO:0000256" key="3">
    <source>
        <dbReference type="ARBA" id="ARBA00022692"/>
    </source>
</evidence>
<evidence type="ECO:0000256" key="6">
    <source>
        <dbReference type="SAM" id="Phobius"/>
    </source>
</evidence>
<evidence type="ECO:0000259" key="7">
    <source>
        <dbReference type="Pfam" id="PF00482"/>
    </source>
</evidence>
<dbReference type="Pfam" id="PF00482">
    <property type="entry name" value="T2SSF"/>
    <property type="match status" value="1"/>
</dbReference>
<dbReference type="PANTHER" id="PTHR35402:SF2">
    <property type="entry name" value="FLAGELLA ACCESSORY PROTEIN J"/>
    <property type="match status" value="1"/>
</dbReference>
<dbReference type="EMBL" id="JBHRWN010000002">
    <property type="protein sequence ID" value="MFC3476237.1"/>
    <property type="molecule type" value="Genomic_DNA"/>
</dbReference>
<dbReference type="RefSeq" id="WP_232569074.1">
    <property type="nucleotide sequence ID" value="NZ_CP089466.1"/>
</dbReference>
<dbReference type="PANTHER" id="PTHR35402">
    <property type="entry name" value="INTEGRAL MEMBRANE PROTEIN-RELATED"/>
    <property type="match status" value="1"/>
</dbReference>
<feature type="transmembrane region" description="Helical" evidence="6">
    <location>
        <begin position="550"/>
        <end position="575"/>
    </location>
</feature>
<comment type="caution">
    <text evidence="8">The sequence shown here is derived from an EMBL/GenBank/DDBJ whole genome shotgun (WGS) entry which is preliminary data.</text>
</comment>
<accession>A0ABD5N9U8</accession>
<keyword evidence="9" id="KW-1185">Reference proteome</keyword>
<feature type="transmembrane region" description="Helical" evidence="6">
    <location>
        <begin position="466"/>
        <end position="488"/>
    </location>
</feature>
<feature type="transmembrane region" description="Helical" evidence="6">
    <location>
        <begin position="66"/>
        <end position="85"/>
    </location>
</feature>
<dbReference type="Proteomes" id="UP001595660">
    <property type="component" value="Unassembled WGS sequence"/>
</dbReference>
<comment type="subcellular location">
    <subcellularLocation>
        <location evidence="1">Cell membrane</location>
        <topology evidence="1">Multi-pass membrane protein</topology>
    </subcellularLocation>
</comment>
<keyword evidence="4 6" id="KW-1133">Transmembrane helix</keyword>
<protein>
    <submittedName>
        <fullName evidence="8">Archaellar assembly protein FlaJ</fullName>
    </submittedName>
</protein>
<feature type="transmembrane region" description="Helical" evidence="6">
    <location>
        <begin position="216"/>
        <end position="237"/>
    </location>
</feature>
<feature type="transmembrane region" description="Helical" evidence="6">
    <location>
        <begin position="249"/>
        <end position="268"/>
    </location>
</feature>
<dbReference type="SUPFAM" id="SSF103473">
    <property type="entry name" value="MFS general substrate transporter"/>
    <property type="match status" value="1"/>
</dbReference>
<proteinExistence type="predicted"/>
<reference evidence="8 9" key="1">
    <citation type="journal article" date="2019" name="Int. J. Syst. Evol. Microbiol.">
        <title>The Global Catalogue of Microorganisms (GCM) 10K type strain sequencing project: providing services to taxonomists for standard genome sequencing and annotation.</title>
        <authorList>
            <consortium name="The Broad Institute Genomics Platform"/>
            <consortium name="The Broad Institute Genome Sequencing Center for Infectious Disease"/>
            <person name="Wu L."/>
            <person name="Ma J."/>
        </authorList>
    </citation>
    <scope>NUCLEOTIDE SEQUENCE [LARGE SCALE GENOMIC DNA]</scope>
    <source>
        <strain evidence="8 9">CGMCC 1.12562</strain>
    </source>
</reference>
<dbReference type="InterPro" id="IPR018076">
    <property type="entry name" value="T2SS_GspF_dom"/>
</dbReference>
<dbReference type="AlphaFoldDB" id="A0ABD5N9U8"/>
<evidence type="ECO:0000313" key="8">
    <source>
        <dbReference type="EMBL" id="MFC3476237.1"/>
    </source>
</evidence>
<keyword evidence="5 6" id="KW-0472">Membrane</keyword>
<evidence type="ECO:0000256" key="5">
    <source>
        <dbReference type="ARBA" id="ARBA00023136"/>
    </source>
</evidence>
<feature type="domain" description="Type II secretion system protein GspF" evidence="7">
    <location>
        <begin position="103"/>
        <end position="230"/>
    </location>
</feature>
<feature type="transmembrane region" description="Helical" evidence="6">
    <location>
        <begin position="518"/>
        <end position="538"/>
    </location>
</feature>
<feature type="transmembrane region" description="Helical" evidence="6">
    <location>
        <begin position="38"/>
        <end position="60"/>
    </location>
</feature>
<dbReference type="InterPro" id="IPR036259">
    <property type="entry name" value="MFS_trans_sf"/>
</dbReference>
<sequence>MAAEEAEATSSLENIELGDLVDSVLASYRRMTMPTFQYILFIVVPSVVFFLATVVTVFVVSLPTFLTVPIPMLGLLAVVTAVMYPKIRQDQRRTRMENRFHLFVTHMTILSTTNIDRVEVFRRIGAEEEYGPLAEEARRIVQLIDAWNQSLDDACRMRADKVPSDLLADFLDRLAYTINSGESLESYLVTEQDAIIRNYATSYEGKLENLQVMKDLYLSMVLSVTFALVFATVLPILSGTNPTMTVSSVVVLYSFIQIGFLYAIYTLAPSDPLWYFPEERTTRTEWKLRVSTAVGGLLSALLVVVVLAVMLGWTGIESDSVPLPLYAALPTTPLLIPGIVARSAEERVKDRDDAFTSFIRALGSSETARQTTTTRVLESLRDKNFGSLTGLVDDLFKRLNLRVDASQAWRHFTSDAHSYLIQKFSEMYLVGRQMGGEPKHLGELISNNMSEVLQLRQRRSQAASTLVGVLYGITAAATFAFFIGLGIVDVISGLGIDFSNSAFNVGTLINTQVYDLELIEYLLVLTILVNAVLSALMIRVVDGGHKINAYIHFVVLTWISAVIGSLTLELVSSLLSV</sequence>
<gene>
    <name evidence="8" type="primary">flaJ</name>
    <name evidence="8" type="ORF">ACFOKC_00715</name>
</gene>
<dbReference type="InterPro" id="IPR056569">
    <property type="entry name" value="ArlJ-like"/>
</dbReference>
<evidence type="ECO:0000256" key="2">
    <source>
        <dbReference type="ARBA" id="ARBA00022475"/>
    </source>
</evidence>
<evidence type="ECO:0000256" key="1">
    <source>
        <dbReference type="ARBA" id="ARBA00004651"/>
    </source>
</evidence>
<dbReference type="GO" id="GO:0005886">
    <property type="term" value="C:plasma membrane"/>
    <property type="evidence" value="ECO:0007669"/>
    <property type="project" value="UniProtKB-SubCell"/>
</dbReference>
<keyword evidence="3 6" id="KW-0812">Transmembrane</keyword>
<evidence type="ECO:0000256" key="4">
    <source>
        <dbReference type="ARBA" id="ARBA00022989"/>
    </source>
</evidence>
<name>A0ABD5N9U8_9EURY</name>
<dbReference type="GeneID" id="69117853"/>
<keyword evidence="2" id="KW-1003">Cell membrane</keyword>
<feature type="transmembrane region" description="Helical" evidence="6">
    <location>
        <begin position="323"/>
        <end position="341"/>
    </location>
</feature>
<evidence type="ECO:0000313" key="9">
    <source>
        <dbReference type="Proteomes" id="UP001595660"/>
    </source>
</evidence>
<dbReference type="NCBIfam" id="NF004704">
    <property type="entry name" value="PRK06041.1-2"/>
    <property type="match status" value="1"/>
</dbReference>
<organism evidence="8 9">
    <name type="scientific">Halobacterium litoreum</name>
    <dbReference type="NCBI Taxonomy" id="2039234"/>
    <lineage>
        <taxon>Archaea</taxon>
        <taxon>Methanobacteriati</taxon>
        <taxon>Methanobacteriota</taxon>
        <taxon>Stenosarchaea group</taxon>
        <taxon>Halobacteria</taxon>
        <taxon>Halobacteriales</taxon>
        <taxon>Halobacteriaceae</taxon>
        <taxon>Halobacterium</taxon>
    </lineage>
</organism>
<feature type="transmembrane region" description="Helical" evidence="6">
    <location>
        <begin position="288"/>
        <end position="311"/>
    </location>
</feature>